<keyword evidence="1" id="KW-0472">Membrane</keyword>
<keyword evidence="1" id="KW-1133">Transmembrane helix</keyword>
<sequence>MHRSWFSYSISKPYPFRWFTPVALVGGIVLTVLLSLINLSANGYLLKPLYTSDPNGTEASSNAKKTPFNWRSDVQAECQPRLLTIGDSFFTTNLGFRYIIKAITEPTKGSLSTLNYKNNTLQGCSPNRIVLKMKKSDTAVPPSPAWWYSWRDSTMQATVDCAVVTDNGLVTITLVTEDVTGEGPHDYSYVIEDNEKKVASIWWGTRLLNAYWSGVMTAAATNMTNIFGSETYAISGNFSYTPKAREQE</sequence>
<proteinExistence type="predicted"/>
<evidence type="ECO:0000256" key="1">
    <source>
        <dbReference type="SAM" id="Phobius"/>
    </source>
</evidence>
<protein>
    <submittedName>
        <fullName evidence="2">Uncharacterized protein</fullName>
    </submittedName>
</protein>
<keyword evidence="1" id="KW-0812">Transmembrane</keyword>
<name>A0ABQ9R4N4_9PEZI</name>
<organism evidence="2 3">
    <name type="scientific">Colletotrichum tamarilloi</name>
    <dbReference type="NCBI Taxonomy" id="1209934"/>
    <lineage>
        <taxon>Eukaryota</taxon>
        <taxon>Fungi</taxon>
        <taxon>Dikarya</taxon>
        <taxon>Ascomycota</taxon>
        <taxon>Pezizomycotina</taxon>
        <taxon>Sordariomycetes</taxon>
        <taxon>Hypocreomycetidae</taxon>
        <taxon>Glomerellales</taxon>
        <taxon>Glomerellaceae</taxon>
        <taxon>Colletotrichum</taxon>
        <taxon>Colletotrichum acutatum species complex</taxon>
    </lineage>
</organism>
<evidence type="ECO:0000313" key="2">
    <source>
        <dbReference type="EMBL" id="KAK1494590.1"/>
    </source>
</evidence>
<feature type="transmembrane region" description="Helical" evidence="1">
    <location>
        <begin position="18"/>
        <end position="39"/>
    </location>
</feature>
<dbReference type="RefSeq" id="XP_060380404.1">
    <property type="nucleotide sequence ID" value="XM_060524964.1"/>
</dbReference>
<evidence type="ECO:0000313" key="3">
    <source>
        <dbReference type="Proteomes" id="UP001227543"/>
    </source>
</evidence>
<dbReference type="Proteomes" id="UP001227543">
    <property type="component" value="Unassembled WGS sequence"/>
</dbReference>
<gene>
    <name evidence="2" type="ORF">CTAM01_08944</name>
</gene>
<dbReference type="EMBL" id="MLFU01000033">
    <property type="protein sequence ID" value="KAK1494590.1"/>
    <property type="molecule type" value="Genomic_DNA"/>
</dbReference>
<comment type="caution">
    <text evidence="2">The sequence shown here is derived from an EMBL/GenBank/DDBJ whole genome shotgun (WGS) entry which is preliminary data.</text>
</comment>
<keyword evidence="3" id="KW-1185">Reference proteome</keyword>
<dbReference type="GeneID" id="85409202"/>
<accession>A0ABQ9R4N4</accession>
<reference evidence="2 3" key="1">
    <citation type="submission" date="2016-10" db="EMBL/GenBank/DDBJ databases">
        <title>The genome sequence of Colletotrichum fioriniae PJ7.</title>
        <authorList>
            <person name="Baroncelli R."/>
        </authorList>
    </citation>
    <scope>NUCLEOTIDE SEQUENCE [LARGE SCALE GENOMIC DNA]</scope>
    <source>
        <strain evidence="2 3">Tom-12</strain>
    </source>
</reference>